<keyword evidence="1" id="KW-0732">Signal</keyword>
<dbReference type="Proteomes" id="UP000182360">
    <property type="component" value="Unassembled WGS sequence"/>
</dbReference>
<feature type="chain" id="PRO_5010381302" evidence="1">
    <location>
        <begin position="22"/>
        <end position="528"/>
    </location>
</feature>
<dbReference type="EMBL" id="FOFU01000003">
    <property type="protein sequence ID" value="SEQ30362.1"/>
    <property type="molecule type" value="Genomic_DNA"/>
</dbReference>
<proteinExistence type="predicted"/>
<organism evidence="2 3">
    <name type="scientific">Treponema bryantii</name>
    <dbReference type="NCBI Taxonomy" id="163"/>
    <lineage>
        <taxon>Bacteria</taxon>
        <taxon>Pseudomonadati</taxon>
        <taxon>Spirochaetota</taxon>
        <taxon>Spirochaetia</taxon>
        <taxon>Spirochaetales</taxon>
        <taxon>Treponemataceae</taxon>
        <taxon>Treponema</taxon>
    </lineage>
</organism>
<dbReference type="AlphaFoldDB" id="A0A1H9EXH5"/>
<evidence type="ECO:0000313" key="2">
    <source>
        <dbReference type="EMBL" id="SEQ30362.1"/>
    </source>
</evidence>
<dbReference type="SUPFAM" id="SSF56935">
    <property type="entry name" value="Porins"/>
    <property type="match status" value="1"/>
</dbReference>
<accession>A0A1H9EXH5</accession>
<sequence>MKKKLYAVMTAASVLASGMFAQNIELPEVTTVISGETEKADEDTLPDFGDVLKIPSGSGGVEPVLPEVETSGNTEVAEGKSRSVEKSVYAEGFVGGGYPLFFIGNISVARTVGASPFKFSFEHESALAYANHSVTDGFNDRTTKLSAEKEYHKNNVDWSASGFYKSSADGLQGNVFEGSSEIGLFNRDLYNAESNLSYTFDNGFSIGVEAGAWLYNRYPEISTSWIENVFFYSLEPSVLFRWAGHGFDTGFTIDYEYVSEILKSHRAKFMLDLQWKNDFVKLYGDAAAVVGKNVMEKSVIVPFTVGVDASFPVSFSNRRVSIAAEGGIDSFKPKAFELEENYKFTTVQWNLTETSEWFGKLNIAVPIKTSFTGSAGFEYRQTAFDNGRWIPGYDSNLPIYGYETGDFQGLATDFSVSYHKGILTVSGKWHSNWIDVPADENTQNVKITVNVQEENTKWGVNSSFELPINGSVETPIVGAEGFVRVTPSVRAILSINDLIKLFKGETRTYAGKYEARGGSATLLLKFIF</sequence>
<feature type="signal peptide" evidence="1">
    <location>
        <begin position="1"/>
        <end position="21"/>
    </location>
</feature>
<evidence type="ECO:0000256" key="1">
    <source>
        <dbReference type="SAM" id="SignalP"/>
    </source>
</evidence>
<protein>
    <submittedName>
        <fullName evidence="2">Uncharacterized protein</fullName>
    </submittedName>
</protein>
<evidence type="ECO:0000313" key="3">
    <source>
        <dbReference type="Proteomes" id="UP000182360"/>
    </source>
</evidence>
<reference evidence="2 3" key="1">
    <citation type="submission" date="2016-10" db="EMBL/GenBank/DDBJ databases">
        <authorList>
            <person name="de Groot N.N."/>
        </authorList>
    </citation>
    <scope>NUCLEOTIDE SEQUENCE [LARGE SCALE GENOMIC DNA]</scope>
    <source>
        <strain evidence="2 3">B25</strain>
    </source>
</reference>
<gene>
    <name evidence="2" type="ORF">SAMN04487977_103317</name>
</gene>
<keyword evidence="3" id="KW-1185">Reference proteome</keyword>
<dbReference type="OrthoDB" id="354474at2"/>
<dbReference type="RefSeq" id="WP_074642613.1">
    <property type="nucleotide sequence ID" value="NZ_FOFU01000003.1"/>
</dbReference>
<name>A0A1H9EXH5_9SPIR</name>